<accession>A0AAP0PHY8</accession>
<gene>
    <name evidence="1" type="ORF">Syun_012854</name>
</gene>
<organism evidence="1 2">
    <name type="scientific">Stephania yunnanensis</name>
    <dbReference type="NCBI Taxonomy" id="152371"/>
    <lineage>
        <taxon>Eukaryota</taxon>
        <taxon>Viridiplantae</taxon>
        <taxon>Streptophyta</taxon>
        <taxon>Embryophyta</taxon>
        <taxon>Tracheophyta</taxon>
        <taxon>Spermatophyta</taxon>
        <taxon>Magnoliopsida</taxon>
        <taxon>Ranunculales</taxon>
        <taxon>Menispermaceae</taxon>
        <taxon>Menispermoideae</taxon>
        <taxon>Cissampelideae</taxon>
        <taxon>Stephania</taxon>
    </lineage>
</organism>
<reference evidence="1 2" key="1">
    <citation type="submission" date="2024-01" db="EMBL/GenBank/DDBJ databases">
        <title>Genome assemblies of Stephania.</title>
        <authorList>
            <person name="Yang L."/>
        </authorList>
    </citation>
    <scope>NUCLEOTIDE SEQUENCE [LARGE SCALE GENOMIC DNA]</scope>
    <source>
        <strain evidence="1">YNDBR</strain>
        <tissue evidence="1">Leaf</tissue>
    </source>
</reference>
<proteinExistence type="predicted"/>
<name>A0AAP0PHY8_9MAGN</name>
<protein>
    <submittedName>
        <fullName evidence="1">Uncharacterized protein</fullName>
    </submittedName>
</protein>
<keyword evidence="2" id="KW-1185">Reference proteome</keyword>
<dbReference type="AlphaFoldDB" id="A0AAP0PHY8"/>
<comment type="caution">
    <text evidence="1">The sequence shown here is derived from an EMBL/GenBank/DDBJ whole genome shotgun (WGS) entry which is preliminary data.</text>
</comment>
<sequence>MKLDDTNYIHWKVQIRAAIKGLSLNFLIIENLSSLDSNKSPSSSDISVQEDELILLLILVIRSLLLTSLMVEEQMMVFEEAQPEVVMEVIEVEEMVLIEVQTRFFARFVPEKHIWPYNVIVDLIKHILVQIILKLAVQVAYLRSSINHSMVINNLQHLQTLNILTIISFKG</sequence>
<evidence type="ECO:0000313" key="2">
    <source>
        <dbReference type="Proteomes" id="UP001420932"/>
    </source>
</evidence>
<evidence type="ECO:0000313" key="1">
    <source>
        <dbReference type="EMBL" id="KAK9143454.1"/>
    </source>
</evidence>
<dbReference type="EMBL" id="JBBNAF010000005">
    <property type="protein sequence ID" value="KAK9143454.1"/>
    <property type="molecule type" value="Genomic_DNA"/>
</dbReference>
<dbReference type="Proteomes" id="UP001420932">
    <property type="component" value="Unassembled WGS sequence"/>
</dbReference>